<feature type="coiled-coil region" evidence="1">
    <location>
        <begin position="128"/>
        <end position="167"/>
    </location>
</feature>
<gene>
    <name evidence="3" type="ORF">XD66_0879</name>
</gene>
<reference evidence="4" key="1">
    <citation type="journal article" date="2015" name="MBio">
        <title>Genome-Resolved Metagenomic Analysis Reveals Roles for Candidate Phyla and Other Microbial Community Members in Biogeochemical Transformations in Oil Reservoirs.</title>
        <authorList>
            <person name="Hu P."/>
            <person name="Tom L."/>
            <person name="Singh A."/>
            <person name="Thomas B.C."/>
            <person name="Baker B.J."/>
            <person name="Piceno Y.M."/>
            <person name="Andersen G.L."/>
            <person name="Banfield J.F."/>
        </authorList>
    </citation>
    <scope>NUCLEOTIDE SEQUENCE [LARGE SCALE GENOMIC DNA]</scope>
</reference>
<accession>A0A117LB51</accession>
<comment type="caution">
    <text evidence="3">The sequence shown here is derived from an EMBL/GenBank/DDBJ whole genome shotgun (WGS) entry which is preliminary data.</text>
</comment>
<dbReference type="InterPro" id="IPR036876">
    <property type="entry name" value="UVR_dom_sf"/>
</dbReference>
<protein>
    <submittedName>
        <fullName evidence="3">Putative UvrB/UvrC protein</fullName>
    </submittedName>
</protein>
<dbReference type="GO" id="GO:0005507">
    <property type="term" value="F:copper ion binding"/>
    <property type="evidence" value="ECO:0007669"/>
    <property type="project" value="TreeGrafter"/>
</dbReference>
<dbReference type="GO" id="GO:0050897">
    <property type="term" value="F:cobalt ion binding"/>
    <property type="evidence" value="ECO:0007669"/>
    <property type="project" value="TreeGrafter"/>
</dbReference>
<dbReference type="EMBL" id="LGFO01000099">
    <property type="protein sequence ID" value="KUK36416.1"/>
    <property type="molecule type" value="Genomic_DNA"/>
</dbReference>
<dbReference type="GO" id="GO:0046870">
    <property type="term" value="F:cadmium ion binding"/>
    <property type="evidence" value="ECO:0007669"/>
    <property type="project" value="TreeGrafter"/>
</dbReference>
<evidence type="ECO:0000313" key="4">
    <source>
        <dbReference type="Proteomes" id="UP000053326"/>
    </source>
</evidence>
<sequence length="169" mass="18975">MMFCQECQKRPATVHVTRIVNNVKTELHLCQECAKHHEGLAFSFNFEPNFSIHKFLAGLLGGSPLEMAPLQSPGCPNCGLSLARFGEIGRFGCSRCYQAFGDGLEPLLRRLQGASRHAGKVPRRAGGKLGVRREIEKLREELQQAIRQEAYERAAELRDRIRSLEQGLE</sequence>
<dbReference type="GO" id="GO:0008270">
    <property type="term" value="F:zinc ion binding"/>
    <property type="evidence" value="ECO:0007669"/>
    <property type="project" value="TreeGrafter"/>
</dbReference>
<dbReference type="PANTHER" id="PTHR38430">
    <property type="entry name" value="PROTEIN-ARGININE KINASE ACTIVATOR PROTEIN"/>
    <property type="match status" value="1"/>
</dbReference>
<dbReference type="GO" id="GO:1990170">
    <property type="term" value="P:stress response to cadmium ion"/>
    <property type="evidence" value="ECO:0007669"/>
    <property type="project" value="TreeGrafter"/>
</dbReference>
<evidence type="ECO:0000256" key="1">
    <source>
        <dbReference type="SAM" id="Coils"/>
    </source>
</evidence>
<dbReference type="AlphaFoldDB" id="A0A117LB51"/>
<proteinExistence type="predicted"/>
<dbReference type="PROSITE" id="PS50151">
    <property type="entry name" value="UVR"/>
    <property type="match status" value="1"/>
</dbReference>
<dbReference type="SUPFAM" id="SSF46600">
    <property type="entry name" value="C-terminal UvrC-binding domain of UvrB"/>
    <property type="match status" value="1"/>
</dbReference>
<dbReference type="Gene3D" id="4.10.860.10">
    <property type="entry name" value="UVR domain"/>
    <property type="match status" value="1"/>
</dbReference>
<dbReference type="InterPro" id="IPR001943">
    <property type="entry name" value="UVR_dom"/>
</dbReference>
<name>A0A117LB51_9THEO</name>
<keyword evidence="1" id="KW-0175">Coiled coil</keyword>
<dbReference type="Proteomes" id="UP000053326">
    <property type="component" value="Unassembled WGS sequence"/>
</dbReference>
<dbReference type="GO" id="GO:1990169">
    <property type="term" value="P:stress response to copper ion"/>
    <property type="evidence" value="ECO:0007669"/>
    <property type="project" value="TreeGrafter"/>
</dbReference>
<feature type="domain" description="UVR" evidence="2">
    <location>
        <begin position="132"/>
        <end position="167"/>
    </location>
</feature>
<organism evidence="3 4">
    <name type="scientific">Thermacetogenium phaeum</name>
    <dbReference type="NCBI Taxonomy" id="85874"/>
    <lineage>
        <taxon>Bacteria</taxon>
        <taxon>Bacillati</taxon>
        <taxon>Bacillota</taxon>
        <taxon>Clostridia</taxon>
        <taxon>Thermoanaerobacterales</taxon>
        <taxon>Thermoanaerobacteraceae</taxon>
        <taxon>Thermacetogenium</taxon>
    </lineage>
</organism>
<dbReference type="Pfam" id="PF02151">
    <property type="entry name" value="UVR"/>
    <property type="match status" value="1"/>
</dbReference>
<evidence type="ECO:0000259" key="2">
    <source>
        <dbReference type="PROSITE" id="PS50151"/>
    </source>
</evidence>
<evidence type="ECO:0000313" key="3">
    <source>
        <dbReference type="EMBL" id="KUK36416.1"/>
    </source>
</evidence>
<dbReference type="PANTHER" id="PTHR38430:SF1">
    <property type="entry name" value="PROTEIN-ARGININE KINASE ACTIVATOR PROTEIN"/>
    <property type="match status" value="1"/>
</dbReference>
<dbReference type="PIRSF" id="PIRSF015034">
    <property type="entry name" value="YacH"/>
    <property type="match status" value="1"/>
</dbReference>
<dbReference type="InterPro" id="IPR025542">
    <property type="entry name" value="YacH"/>
</dbReference>